<feature type="compositionally biased region" description="Low complexity" evidence="1">
    <location>
        <begin position="160"/>
        <end position="178"/>
    </location>
</feature>
<evidence type="ECO:0000313" key="4">
    <source>
        <dbReference type="Proteomes" id="UP001143330"/>
    </source>
</evidence>
<comment type="caution">
    <text evidence="3">The sequence shown here is derived from an EMBL/GenBank/DDBJ whole genome shotgun (WGS) entry which is preliminary data.</text>
</comment>
<accession>A0A9W6JW79</accession>
<reference evidence="3" key="1">
    <citation type="journal article" date="2014" name="Int. J. Syst. Evol. Microbiol.">
        <title>Complete genome sequence of Corynebacterium casei LMG S-19264T (=DSM 44701T), isolated from a smear-ripened cheese.</title>
        <authorList>
            <consortium name="US DOE Joint Genome Institute (JGI-PGF)"/>
            <person name="Walter F."/>
            <person name="Albersmeier A."/>
            <person name="Kalinowski J."/>
            <person name="Ruckert C."/>
        </authorList>
    </citation>
    <scope>NUCLEOTIDE SEQUENCE</scope>
    <source>
        <strain evidence="3">VKM B-2789</strain>
    </source>
</reference>
<keyword evidence="4" id="KW-1185">Reference proteome</keyword>
<feature type="region of interest" description="Disordered" evidence="1">
    <location>
        <begin position="115"/>
        <end position="187"/>
    </location>
</feature>
<proteinExistence type="predicted"/>
<evidence type="ECO:0008006" key="5">
    <source>
        <dbReference type="Google" id="ProtNLM"/>
    </source>
</evidence>
<dbReference type="AlphaFoldDB" id="A0A9W6JW79"/>
<dbReference type="EMBL" id="BSFM01000014">
    <property type="protein sequence ID" value="GLK84946.1"/>
    <property type="molecule type" value="Genomic_DNA"/>
</dbReference>
<evidence type="ECO:0000313" key="3">
    <source>
        <dbReference type="EMBL" id="GLK84946.1"/>
    </source>
</evidence>
<gene>
    <name evidence="3" type="ORF">GCM10017653_30160</name>
</gene>
<evidence type="ECO:0000256" key="2">
    <source>
        <dbReference type="SAM" id="Phobius"/>
    </source>
</evidence>
<feature type="transmembrane region" description="Helical" evidence="2">
    <location>
        <begin position="15"/>
        <end position="34"/>
    </location>
</feature>
<keyword evidence="2" id="KW-0472">Membrane</keyword>
<reference evidence="3" key="2">
    <citation type="submission" date="2023-01" db="EMBL/GenBank/DDBJ databases">
        <authorList>
            <person name="Sun Q."/>
            <person name="Evtushenko L."/>
        </authorList>
    </citation>
    <scope>NUCLEOTIDE SEQUENCE</scope>
    <source>
        <strain evidence="3">VKM B-2789</strain>
    </source>
</reference>
<dbReference type="Pfam" id="PF17264">
    <property type="entry name" value="DUF5330"/>
    <property type="match status" value="1"/>
</dbReference>
<evidence type="ECO:0000256" key="1">
    <source>
        <dbReference type="SAM" id="MobiDB-lite"/>
    </source>
</evidence>
<dbReference type="Proteomes" id="UP001143330">
    <property type="component" value="Unassembled WGS sequence"/>
</dbReference>
<organism evidence="3 4">
    <name type="scientific">Ancylobacter defluvii</name>
    <dbReference type="NCBI Taxonomy" id="1282440"/>
    <lineage>
        <taxon>Bacteria</taxon>
        <taxon>Pseudomonadati</taxon>
        <taxon>Pseudomonadota</taxon>
        <taxon>Alphaproteobacteria</taxon>
        <taxon>Hyphomicrobiales</taxon>
        <taxon>Xanthobacteraceae</taxon>
        <taxon>Ancylobacter</taxon>
    </lineage>
</organism>
<keyword evidence="2" id="KW-1133">Transmembrane helix</keyword>
<protein>
    <recommendedName>
        <fullName evidence="5">DUF5330 domain-containing protein</fullName>
    </recommendedName>
</protein>
<sequence>MRGTPAAPVPEMRDTAMFFLLRIGFWLTIVLLLLPSLPGTQQSGTDAPGGAQVDPLRALSAATSAVSDAGGFCERQPQACAIGSEIITQLGTRAEAGAQLLLGYIGDQISEQKRKAAERAAANPAGDTLTAHDLSPAWQAPIGGEAGARADASSSAIFGPPVATPASADATPAAAAPSVPKPPRRPS</sequence>
<dbReference type="InterPro" id="IPR035220">
    <property type="entry name" value="DUF5330"/>
</dbReference>
<keyword evidence="2" id="KW-0812">Transmembrane</keyword>
<name>A0A9W6JW79_9HYPH</name>